<accession>A0A066UB34</accession>
<dbReference type="STRING" id="287986.DV20_16290"/>
<dbReference type="EMBL" id="JMQI01000028">
    <property type="protein sequence ID" value="KDN21443.1"/>
    <property type="molecule type" value="Genomic_DNA"/>
</dbReference>
<keyword evidence="1" id="KW-1133">Transmembrane helix</keyword>
<feature type="transmembrane region" description="Helical" evidence="1">
    <location>
        <begin position="140"/>
        <end position="163"/>
    </location>
</feature>
<feature type="transmembrane region" description="Helical" evidence="1">
    <location>
        <begin position="93"/>
        <end position="115"/>
    </location>
</feature>
<feature type="transmembrane region" description="Helical" evidence="1">
    <location>
        <begin position="20"/>
        <end position="40"/>
    </location>
</feature>
<dbReference type="AlphaFoldDB" id="A0A066UB34"/>
<keyword evidence="3" id="KW-1185">Reference proteome</keyword>
<gene>
    <name evidence="2" type="ORF">DV20_16290</name>
</gene>
<feature type="transmembrane region" description="Helical" evidence="1">
    <location>
        <begin position="175"/>
        <end position="193"/>
    </location>
</feature>
<comment type="caution">
    <text evidence="2">The sequence shown here is derived from an EMBL/GenBank/DDBJ whole genome shotgun (WGS) entry which is preliminary data.</text>
</comment>
<protein>
    <submittedName>
        <fullName evidence="2">Uncharacterized protein</fullName>
    </submittedName>
</protein>
<feature type="transmembrane region" description="Helical" evidence="1">
    <location>
        <begin position="61"/>
        <end position="81"/>
    </location>
</feature>
<evidence type="ECO:0000256" key="1">
    <source>
        <dbReference type="SAM" id="Phobius"/>
    </source>
</evidence>
<dbReference type="Proteomes" id="UP000027345">
    <property type="component" value="Unassembled WGS sequence"/>
</dbReference>
<reference evidence="2 3" key="1">
    <citation type="submission" date="2014-05" db="EMBL/GenBank/DDBJ databases">
        <title>Draft genome sequence of Amycolatopsis rifamycinica DSM 46095.</title>
        <authorList>
            <person name="Lal R."/>
            <person name="Saxena A."/>
            <person name="Kumari R."/>
            <person name="Mukherjee U."/>
            <person name="Singh P."/>
            <person name="Sangwan N."/>
            <person name="Mahato N.K."/>
        </authorList>
    </citation>
    <scope>NUCLEOTIDE SEQUENCE [LARGE SCALE GENOMIC DNA]</scope>
    <source>
        <strain evidence="2 3">DSM 46095</strain>
    </source>
</reference>
<sequence length="231" mass="23937">METFVLAADAQVVPDWRVLGWGLVAGAGATLVMGCVLGRLARRAPGAELPGGAQWKFTDSWASNLTALTAAFATLLAAFSGKLDAAISAGASTAFAVASAFYVAVAACAPIAYTVGQKEKTARKAPTDPMDHLVGSPRGLVAGACLTLLSVFSSLASVIFVLVFGAKGALYDLSWIAVVILLAMATLVAIYAFRTVRWLLTPRGRGATLPGITGFTCCEPPEAVTRRVFLL</sequence>
<evidence type="ECO:0000313" key="2">
    <source>
        <dbReference type="EMBL" id="KDN21443.1"/>
    </source>
</evidence>
<keyword evidence="1" id="KW-0472">Membrane</keyword>
<organism evidence="2 3">
    <name type="scientific">Amycolatopsis rifamycinica</name>
    <dbReference type="NCBI Taxonomy" id="287986"/>
    <lineage>
        <taxon>Bacteria</taxon>
        <taxon>Bacillati</taxon>
        <taxon>Actinomycetota</taxon>
        <taxon>Actinomycetes</taxon>
        <taxon>Pseudonocardiales</taxon>
        <taxon>Pseudonocardiaceae</taxon>
        <taxon>Amycolatopsis</taxon>
    </lineage>
</organism>
<evidence type="ECO:0000313" key="3">
    <source>
        <dbReference type="Proteomes" id="UP000027345"/>
    </source>
</evidence>
<proteinExistence type="predicted"/>
<dbReference type="RefSeq" id="WP_043780838.1">
    <property type="nucleotide sequence ID" value="NZ_JMQI01000028.1"/>
</dbReference>
<name>A0A066UB34_9PSEU</name>
<dbReference type="OrthoDB" id="3627521at2"/>
<keyword evidence="1" id="KW-0812">Transmembrane</keyword>